<evidence type="ECO:0000256" key="2">
    <source>
        <dbReference type="ARBA" id="ARBA00009142"/>
    </source>
</evidence>
<evidence type="ECO:0000256" key="3">
    <source>
        <dbReference type="ARBA" id="ARBA00022692"/>
    </source>
</evidence>
<evidence type="ECO:0000256" key="1">
    <source>
        <dbReference type="ARBA" id="ARBA00004141"/>
    </source>
</evidence>
<evidence type="ECO:0000256" key="6">
    <source>
        <dbReference type="RuleBase" id="RU363041"/>
    </source>
</evidence>
<dbReference type="EMBL" id="CACSIO010000060">
    <property type="protein sequence ID" value="CAA0124169.1"/>
    <property type="molecule type" value="Genomic_DNA"/>
</dbReference>
<evidence type="ECO:0000313" key="7">
    <source>
        <dbReference type="EMBL" id="CAA0124169.1"/>
    </source>
</evidence>
<feature type="transmembrane region" description="Helical" evidence="6">
    <location>
        <begin position="256"/>
        <end position="273"/>
    </location>
</feature>
<dbReference type="Pfam" id="PF01925">
    <property type="entry name" value="TauE"/>
    <property type="match status" value="1"/>
</dbReference>
<reference evidence="7 8" key="1">
    <citation type="submission" date="2019-11" db="EMBL/GenBank/DDBJ databases">
        <authorList>
            <person name="Holert J."/>
        </authorList>
    </citation>
    <scope>NUCLEOTIDE SEQUENCE [LARGE SCALE GENOMIC DNA]</scope>
    <source>
        <strain evidence="7">SB11_3</strain>
    </source>
</reference>
<keyword evidence="8" id="KW-1185">Reference proteome</keyword>
<comment type="similarity">
    <text evidence="2 6">Belongs to the 4-toluene sulfonate uptake permease (TSUP) (TC 2.A.102) family.</text>
</comment>
<keyword evidence="5 6" id="KW-0472">Membrane</keyword>
<dbReference type="GO" id="GO:0005886">
    <property type="term" value="C:plasma membrane"/>
    <property type="evidence" value="ECO:0007669"/>
    <property type="project" value="UniProtKB-SubCell"/>
</dbReference>
<sequence length="274" mass="28975">MTLLLIIGIVIGLVLGLTGAGGSVFAVPLLIIFLKMPAEDAMGVALAAVSLSAAYGIGIRWRKRQFFVIPALLLGVTGVVTAPLGKWAAVYTPDHVLQGLFSLLAVVLGIRMWRMASREPESTRVVRAGVDMSDSDDRHLCRYSDSGDFELKPRCVRGLVGWGLVIGFMSGFLGVGGGFLIIPILLYVSSMPMSKAVGTSLLIITPVSLSGFISYYWFTPHLSLGQLGWIVGGGIVGMAVGTKLADRIAGPNLQKVFAATLILLVGVSAVQVFI</sequence>
<dbReference type="PANTHER" id="PTHR43701:SF2">
    <property type="entry name" value="MEMBRANE TRANSPORTER PROTEIN YJNA-RELATED"/>
    <property type="match status" value="1"/>
</dbReference>
<protein>
    <recommendedName>
        <fullName evidence="6">Probable membrane transporter protein</fullName>
    </recommendedName>
</protein>
<feature type="transmembrane region" description="Helical" evidence="6">
    <location>
        <begin position="65"/>
        <end position="84"/>
    </location>
</feature>
<evidence type="ECO:0000256" key="4">
    <source>
        <dbReference type="ARBA" id="ARBA00022989"/>
    </source>
</evidence>
<accession>A0A5S9QXL7</accession>
<gene>
    <name evidence="7" type="ORF">OPDIPICF_02995</name>
</gene>
<keyword evidence="6" id="KW-1003">Cell membrane</keyword>
<organism evidence="7 8">
    <name type="scientific">BD1-7 clade bacterium</name>
    <dbReference type="NCBI Taxonomy" id="2029982"/>
    <lineage>
        <taxon>Bacteria</taxon>
        <taxon>Pseudomonadati</taxon>
        <taxon>Pseudomonadota</taxon>
        <taxon>Gammaproteobacteria</taxon>
        <taxon>Cellvibrionales</taxon>
        <taxon>Spongiibacteraceae</taxon>
        <taxon>BD1-7 clade</taxon>
    </lineage>
</organism>
<evidence type="ECO:0000256" key="5">
    <source>
        <dbReference type="ARBA" id="ARBA00023136"/>
    </source>
</evidence>
<feature type="transmembrane region" description="Helical" evidence="6">
    <location>
        <begin position="159"/>
        <end position="188"/>
    </location>
</feature>
<proteinExistence type="inferred from homology"/>
<dbReference type="InterPro" id="IPR002781">
    <property type="entry name" value="TM_pro_TauE-like"/>
</dbReference>
<dbReference type="PANTHER" id="PTHR43701">
    <property type="entry name" value="MEMBRANE TRANSPORTER PROTEIN MJ0441-RELATED"/>
    <property type="match status" value="1"/>
</dbReference>
<feature type="transmembrane region" description="Helical" evidence="6">
    <location>
        <begin position="200"/>
        <end position="218"/>
    </location>
</feature>
<feature type="transmembrane region" description="Helical" evidence="6">
    <location>
        <begin position="96"/>
        <end position="113"/>
    </location>
</feature>
<keyword evidence="3 6" id="KW-0812">Transmembrane</keyword>
<dbReference type="InterPro" id="IPR051598">
    <property type="entry name" value="TSUP/Inactive_protease-like"/>
</dbReference>
<name>A0A5S9QXL7_9GAMM</name>
<dbReference type="AlphaFoldDB" id="A0A5S9QXL7"/>
<feature type="transmembrane region" description="Helical" evidence="6">
    <location>
        <begin position="6"/>
        <end position="34"/>
    </location>
</feature>
<keyword evidence="4 6" id="KW-1133">Transmembrane helix</keyword>
<dbReference type="Proteomes" id="UP000441399">
    <property type="component" value="Unassembled WGS sequence"/>
</dbReference>
<dbReference type="OrthoDB" id="5701656at2"/>
<feature type="transmembrane region" description="Helical" evidence="6">
    <location>
        <begin position="224"/>
        <end position="244"/>
    </location>
</feature>
<comment type="subcellular location">
    <subcellularLocation>
        <location evidence="6">Cell membrane</location>
        <topology evidence="6">Multi-pass membrane protein</topology>
    </subcellularLocation>
    <subcellularLocation>
        <location evidence="1">Membrane</location>
        <topology evidence="1">Multi-pass membrane protein</topology>
    </subcellularLocation>
</comment>
<evidence type="ECO:0000313" key="8">
    <source>
        <dbReference type="Proteomes" id="UP000441399"/>
    </source>
</evidence>
<feature type="transmembrane region" description="Helical" evidence="6">
    <location>
        <begin position="41"/>
        <end position="59"/>
    </location>
</feature>